<accession>A0A8S9Y5H6</accession>
<dbReference type="SUPFAM" id="SSF57716">
    <property type="entry name" value="Glucocorticoid receptor-like (DNA-binding domain)"/>
    <property type="match status" value="1"/>
</dbReference>
<evidence type="ECO:0000256" key="5">
    <source>
        <dbReference type="PROSITE-ProRule" id="PRU00309"/>
    </source>
</evidence>
<keyword evidence="1" id="KW-0479">Metal-binding</keyword>
<evidence type="ECO:0000256" key="1">
    <source>
        <dbReference type="ARBA" id="ARBA00022723"/>
    </source>
</evidence>
<evidence type="ECO:0000256" key="2">
    <source>
        <dbReference type="ARBA" id="ARBA00022771"/>
    </source>
</evidence>
<dbReference type="PROSITE" id="PS50950">
    <property type="entry name" value="ZF_THAP"/>
    <property type="match status" value="1"/>
</dbReference>
<dbReference type="Pfam" id="PF05485">
    <property type="entry name" value="THAP"/>
    <property type="match status" value="1"/>
</dbReference>
<dbReference type="PANTHER" id="PTHR46600:SF11">
    <property type="entry name" value="THAP DOMAIN-CONTAINING PROTEIN 10"/>
    <property type="match status" value="1"/>
</dbReference>
<keyword evidence="4 5" id="KW-0238">DNA-binding</keyword>
<evidence type="ECO:0000313" key="9">
    <source>
        <dbReference type="Proteomes" id="UP000466442"/>
    </source>
</evidence>
<evidence type="ECO:0000256" key="3">
    <source>
        <dbReference type="ARBA" id="ARBA00022833"/>
    </source>
</evidence>
<dbReference type="EMBL" id="WIXP02000001">
    <property type="protein sequence ID" value="KAF6216507.1"/>
    <property type="molecule type" value="Genomic_DNA"/>
</dbReference>
<feature type="domain" description="THAP-type" evidence="7">
    <location>
        <begin position="1"/>
        <end position="90"/>
    </location>
</feature>
<name>A0A8S9Y5H6_APOLU</name>
<dbReference type="PANTHER" id="PTHR46600">
    <property type="entry name" value="THAP DOMAIN-CONTAINING"/>
    <property type="match status" value="1"/>
</dbReference>
<keyword evidence="3" id="KW-0862">Zinc</keyword>
<dbReference type="InterPro" id="IPR038441">
    <property type="entry name" value="THAP_Znf_sf"/>
</dbReference>
<dbReference type="GO" id="GO:0008270">
    <property type="term" value="F:zinc ion binding"/>
    <property type="evidence" value="ECO:0007669"/>
    <property type="project" value="UniProtKB-KW"/>
</dbReference>
<dbReference type="SMART" id="SM00692">
    <property type="entry name" value="DM3"/>
    <property type="match status" value="1"/>
</dbReference>
<dbReference type="Proteomes" id="UP000466442">
    <property type="component" value="Linkage Group LG1"/>
</dbReference>
<evidence type="ECO:0000259" key="7">
    <source>
        <dbReference type="PROSITE" id="PS50950"/>
    </source>
</evidence>
<dbReference type="GO" id="GO:0043565">
    <property type="term" value="F:sequence-specific DNA binding"/>
    <property type="evidence" value="ECO:0007669"/>
    <property type="project" value="InterPro"/>
</dbReference>
<evidence type="ECO:0000256" key="6">
    <source>
        <dbReference type="SAM" id="Coils"/>
    </source>
</evidence>
<proteinExistence type="predicted"/>
<protein>
    <recommendedName>
        <fullName evidence="7">THAP-type domain-containing protein</fullName>
    </recommendedName>
</protein>
<evidence type="ECO:0000313" key="8">
    <source>
        <dbReference type="EMBL" id="KAF6216507.1"/>
    </source>
</evidence>
<evidence type="ECO:0000256" key="4">
    <source>
        <dbReference type="ARBA" id="ARBA00023125"/>
    </source>
</evidence>
<dbReference type="InterPro" id="IPR026516">
    <property type="entry name" value="THAP1/10"/>
</dbReference>
<dbReference type="Gene3D" id="6.20.210.20">
    <property type="entry name" value="THAP domain"/>
    <property type="match status" value="1"/>
</dbReference>
<dbReference type="OrthoDB" id="6608264at2759"/>
<sequence length="218" mass="25284">MVICPIFGCSNHQRNQEEHGIQLLRFPKEKVLQDKWILLCKRADTLSVSNARVCSKHFDESDYERDLKSELLNITPKRKKLKPDAVPHLFLPIATTTFSSSGQDKVECMSDHGRQKRAEKRDHRRQADELLKISVFHYDRNSDGNLEIEPESEAGSPLDGIDERPQEELFLLAENKSLREENELLRQQLNEAKSDILRLNEFARILEKKFTVSQQQSS</sequence>
<comment type="caution">
    <text evidence="8">The sequence shown here is derived from an EMBL/GenBank/DDBJ whole genome shotgun (WGS) entry which is preliminary data.</text>
</comment>
<dbReference type="InterPro" id="IPR006612">
    <property type="entry name" value="THAP_Znf"/>
</dbReference>
<gene>
    <name evidence="8" type="ORF">GE061_000849</name>
</gene>
<keyword evidence="2 5" id="KW-0863">Zinc-finger</keyword>
<keyword evidence="9" id="KW-1185">Reference proteome</keyword>
<dbReference type="AlphaFoldDB" id="A0A8S9Y5H6"/>
<organism evidence="8 9">
    <name type="scientific">Apolygus lucorum</name>
    <name type="common">Small green plant bug</name>
    <name type="synonym">Lygocoris lucorum</name>
    <dbReference type="NCBI Taxonomy" id="248454"/>
    <lineage>
        <taxon>Eukaryota</taxon>
        <taxon>Metazoa</taxon>
        <taxon>Ecdysozoa</taxon>
        <taxon>Arthropoda</taxon>
        <taxon>Hexapoda</taxon>
        <taxon>Insecta</taxon>
        <taxon>Pterygota</taxon>
        <taxon>Neoptera</taxon>
        <taxon>Paraneoptera</taxon>
        <taxon>Hemiptera</taxon>
        <taxon>Heteroptera</taxon>
        <taxon>Panheteroptera</taxon>
        <taxon>Cimicomorpha</taxon>
        <taxon>Miridae</taxon>
        <taxon>Mirini</taxon>
        <taxon>Apolygus</taxon>
    </lineage>
</organism>
<dbReference type="SMART" id="SM00980">
    <property type="entry name" value="THAP"/>
    <property type="match status" value="1"/>
</dbReference>
<feature type="coiled-coil region" evidence="6">
    <location>
        <begin position="175"/>
        <end position="202"/>
    </location>
</feature>
<reference evidence="8" key="1">
    <citation type="journal article" date="2021" name="Mol. Ecol. Resour.">
        <title>Apolygus lucorum genome provides insights into omnivorousness and mesophyll feeding.</title>
        <authorList>
            <person name="Liu Y."/>
            <person name="Liu H."/>
            <person name="Wang H."/>
            <person name="Huang T."/>
            <person name="Liu B."/>
            <person name="Yang B."/>
            <person name="Yin L."/>
            <person name="Li B."/>
            <person name="Zhang Y."/>
            <person name="Zhang S."/>
            <person name="Jiang F."/>
            <person name="Zhang X."/>
            <person name="Ren Y."/>
            <person name="Wang B."/>
            <person name="Wang S."/>
            <person name="Lu Y."/>
            <person name="Wu K."/>
            <person name="Fan W."/>
            <person name="Wang G."/>
        </authorList>
    </citation>
    <scope>NUCLEOTIDE SEQUENCE</scope>
    <source>
        <strain evidence="8">12Hb</strain>
    </source>
</reference>
<keyword evidence="6" id="KW-0175">Coiled coil</keyword>